<name>A0A2A6BZ44_PRIPA</name>
<evidence type="ECO:0000313" key="4">
    <source>
        <dbReference type="Proteomes" id="UP000005239"/>
    </source>
</evidence>
<feature type="region of interest" description="Disordered" evidence="1">
    <location>
        <begin position="26"/>
        <end position="60"/>
    </location>
</feature>
<evidence type="ECO:0000313" key="3">
    <source>
        <dbReference type="EnsemblMetazoa" id="PPA39668.1"/>
    </source>
</evidence>
<evidence type="ECO:0000256" key="1">
    <source>
        <dbReference type="SAM" id="MobiDB-lite"/>
    </source>
</evidence>
<feature type="compositionally biased region" description="Basic and acidic residues" evidence="1">
    <location>
        <begin position="26"/>
        <end position="41"/>
    </location>
</feature>
<organism evidence="3 4">
    <name type="scientific">Pristionchus pacificus</name>
    <name type="common">Parasitic nematode worm</name>
    <dbReference type="NCBI Taxonomy" id="54126"/>
    <lineage>
        <taxon>Eukaryota</taxon>
        <taxon>Metazoa</taxon>
        <taxon>Ecdysozoa</taxon>
        <taxon>Nematoda</taxon>
        <taxon>Chromadorea</taxon>
        <taxon>Rhabditida</taxon>
        <taxon>Rhabditina</taxon>
        <taxon>Diplogasteromorpha</taxon>
        <taxon>Diplogasteroidea</taxon>
        <taxon>Neodiplogasteridae</taxon>
        <taxon>Pristionchus</taxon>
    </lineage>
</organism>
<dbReference type="AlphaFoldDB" id="A0A2A6BZ44"/>
<proteinExistence type="predicted"/>
<keyword evidence="4" id="KW-1185">Reference proteome</keyword>
<feature type="signal peptide" evidence="2">
    <location>
        <begin position="1"/>
        <end position="15"/>
    </location>
</feature>
<accession>A0A8R1YYS4</accession>
<accession>A0A2A6BZ44</accession>
<sequence>MQLLLFLFTLYSVLGCRFAVRSGEKIKPPDQGKRKIEDQSKTSKTNQEIKPPDLRKRGETEVTNKAKIREIYAAVCLRIGQIRMGLAQLKNSDFLKPCVSGFSRVLMTIDIFIFNVDLQLVPDDVTSKTVFLVLLRRAKLSEFGSWANDASVAKKSMPIVISILENPNNTD</sequence>
<dbReference type="Proteomes" id="UP000005239">
    <property type="component" value="Unassembled WGS sequence"/>
</dbReference>
<gene>
    <name evidence="3" type="primary">WBGene00278037</name>
</gene>
<evidence type="ECO:0000256" key="2">
    <source>
        <dbReference type="SAM" id="SignalP"/>
    </source>
</evidence>
<dbReference type="EnsemblMetazoa" id="PPA39668.1">
    <property type="protein sequence ID" value="PPA39668.1"/>
    <property type="gene ID" value="WBGene00278037"/>
</dbReference>
<protein>
    <submittedName>
        <fullName evidence="3">Uncharacterized protein</fullName>
    </submittedName>
</protein>
<reference evidence="4" key="1">
    <citation type="journal article" date="2008" name="Nat. Genet.">
        <title>The Pristionchus pacificus genome provides a unique perspective on nematode lifestyle and parasitism.</title>
        <authorList>
            <person name="Dieterich C."/>
            <person name="Clifton S.W."/>
            <person name="Schuster L.N."/>
            <person name="Chinwalla A."/>
            <person name="Delehaunty K."/>
            <person name="Dinkelacker I."/>
            <person name="Fulton L."/>
            <person name="Fulton R."/>
            <person name="Godfrey J."/>
            <person name="Minx P."/>
            <person name="Mitreva M."/>
            <person name="Roeseler W."/>
            <person name="Tian H."/>
            <person name="Witte H."/>
            <person name="Yang S.P."/>
            <person name="Wilson R.K."/>
            <person name="Sommer R.J."/>
        </authorList>
    </citation>
    <scope>NUCLEOTIDE SEQUENCE [LARGE SCALE GENOMIC DNA]</scope>
    <source>
        <strain evidence="4">PS312</strain>
    </source>
</reference>
<feature type="chain" id="PRO_5043904550" evidence="2">
    <location>
        <begin position="16"/>
        <end position="171"/>
    </location>
</feature>
<keyword evidence="2" id="KW-0732">Signal</keyword>
<feature type="compositionally biased region" description="Basic and acidic residues" evidence="1">
    <location>
        <begin position="50"/>
        <end position="60"/>
    </location>
</feature>
<reference evidence="3" key="2">
    <citation type="submission" date="2022-06" db="UniProtKB">
        <authorList>
            <consortium name="EnsemblMetazoa"/>
        </authorList>
    </citation>
    <scope>IDENTIFICATION</scope>
    <source>
        <strain evidence="3">PS312</strain>
    </source>
</reference>